<proteinExistence type="predicted"/>
<comment type="caution">
    <text evidence="2">The sequence shown here is derived from an EMBL/GenBank/DDBJ whole genome shotgun (WGS) entry which is preliminary data.</text>
</comment>
<gene>
    <name evidence="2" type="ORF">VW23_027515</name>
</gene>
<feature type="transmembrane region" description="Helical" evidence="1">
    <location>
        <begin position="96"/>
        <end position="117"/>
    </location>
</feature>
<keyword evidence="1" id="KW-0812">Transmembrane</keyword>
<evidence type="ECO:0000313" key="2">
    <source>
        <dbReference type="EMBL" id="OEO28996.1"/>
    </source>
</evidence>
<organism evidence="2 3">
    <name type="scientific">Devosia insulae DS-56</name>
    <dbReference type="NCBI Taxonomy" id="1116389"/>
    <lineage>
        <taxon>Bacteria</taxon>
        <taxon>Pseudomonadati</taxon>
        <taxon>Pseudomonadota</taxon>
        <taxon>Alphaproteobacteria</taxon>
        <taxon>Hyphomicrobiales</taxon>
        <taxon>Devosiaceae</taxon>
        <taxon>Devosia</taxon>
    </lineage>
</organism>
<keyword evidence="3" id="KW-1185">Reference proteome</keyword>
<dbReference type="OrthoDB" id="9808748at2"/>
<feature type="transmembrane region" description="Helical" evidence="1">
    <location>
        <begin position="39"/>
        <end position="56"/>
    </location>
</feature>
<evidence type="ECO:0000256" key="1">
    <source>
        <dbReference type="SAM" id="Phobius"/>
    </source>
</evidence>
<evidence type="ECO:0000313" key="3">
    <source>
        <dbReference type="Proteomes" id="UP000095463"/>
    </source>
</evidence>
<feature type="transmembrane region" description="Helical" evidence="1">
    <location>
        <begin position="68"/>
        <end position="90"/>
    </location>
</feature>
<keyword evidence="1" id="KW-1133">Transmembrane helix</keyword>
<reference evidence="2 3" key="1">
    <citation type="journal article" date="2015" name="Genome Announc.">
        <title>Genome Assemblies of Three Soil-Associated Devosia species: D. insulae, D. limi, and D. soli.</title>
        <authorList>
            <person name="Hassan Y.I."/>
            <person name="Lepp D."/>
            <person name="Zhou T."/>
        </authorList>
    </citation>
    <scope>NUCLEOTIDE SEQUENCE [LARGE SCALE GENOMIC DNA]</scope>
    <source>
        <strain evidence="2 3">DS-56</strain>
    </source>
</reference>
<dbReference type="SUPFAM" id="SSF81442">
    <property type="entry name" value="Cytochrome c oxidase subunit I-like"/>
    <property type="match status" value="1"/>
</dbReference>
<sequence length="124" mass="13190">MKALPFWFIAVGAVLALLGMAWGIQMAITQDHTLSPGHAHNNLVGFVTMVIYGVYYKLVPAAAQTRLALVHFWVALLGALTIGIGVAMATSGQGEWLAQVASIATIIGMAIFVYTIVRHRAALA</sequence>
<dbReference type="Gene3D" id="1.20.210.10">
    <property type="entry name" value="Cytochrome c oxidase-like, subunit I domain"/>
    <property type="match status" value="1"/>
</dbReference>
<keyword evidence="1" id="KW-0472">Membrane</keyword>
<dbReference type="EMBL" id="LAJE02000342">
    <property type="protein sequence ID" value="OEO28996.1"/>
    <property type="molecule type" value="Genomic_DNA"/>
</dbReference>
<name>A0A1E5XK65_9HYPH</name>
<dbReference type="Proteomes" id="UP000095463">
    <property type="component" value="Unassembled WGS sequence"/>
</dbReference>
<protein>
    <submittedName>
        <fullName evidence="2">Uncharacterized protein</fullName>
    </submittedName>
</protein>
<accession>A0A1E5XK65</accession>
<dbReference type="InterPro" id="IPR036927">
    <property type="entry name" value="Cyt_c_oxase-like_su1_sf"/>
</dbReference>
<dbReference type="RefSeq" id="WP_069911723.1">
    <property type="nucleotide sequence ID" value="NZ_LAJE02000342.1"/>
</dbReference>
<dbReference type="AlphaFoldDB" id="A0A1E5XK65"/>